<dbReference type="EMBL" id="JAAAMU010000021">
    <property type="protein sequence ID" value="NBC72682.1"/>
    <property type="molecule type" value="Genomic_DNA"/>
</dbReference>
<feature type="compositionally biased region" description="Basic and acidic residues" evidence="1">
    <location>
        <begin position="1"/>
        <end position="16"/>
    </location>
</feature>
<accession>A0A7X4YU93</accession>
<evidence type="ECO:0000313" key="4">
    <source>
        <dbReference type="Proteomes" id="UP000558113"/>
    </source>
</evidence>
<protein>
    <submittedName>
        <fullName evidence="3">Uncharacterized protein</fullName>
    </submittedName>
</protein>
<reference evidence="3 4" key="1">
    <citation type="submission" date="2020-01" db="EMBL/GenBank/DDBJ databases">
        <title>Paenibacillus soybeanensis sp. nov. isolated from the nodules of soybean (Glycine max(L.) Merr).</title>
        <authorList>
            <person name="Wang H."/>
        </authorList>
    </citation>
    <scope>NUCLEOTIDE SEQUENCE [LARGE SCALE GENOMIC DNA]</scope>
    <source>
        <strain evidence="3 4">DSM 23054</strain>
    </source>
</reference>
<dbReference type="AlphaFoldDB" id="A0A7X4YU93"/>
<proteinExistence type="predicted"/>
<sequence>MRHTEDERRSLTEPKGPKKPSLGLILALLAVIALIIGSSFALAHAVVGEAFRRLGG</sequence>
<keyword evidence="2" id="KW-0472">Membrane</keyword>
<feature type="transmembrane region" description="Helical" evidence="2">
    <location>
        <begin position="21"/>
        <end position="47"/>
    </location>
</feature>
<evidence type="ECO:0000313" key="3">
    <source>
        <dbReference type="EMBL" id="NBC72682.1"/>
    </source>
</evidence>
<keyword evidence="2" id="KW-1133">Transmembrane helix</keyword>
<evidence type="ECO:0000256" key="1">
    <source>
        <dbReference type="SAM" id="MobiDB-lite"/>
    </source>
</evidence>
<name>A0A7X4YU93_9BACL</name>
<keyword evidence="2" id="KW-0812">Transmembrane</keyword>
<keyword evidence="4" id="KW-1185">Reference proteome</keyword>
<comment type="caution">
    <text evidence="3">The sequence shown here is derived from an EMBL/GenBank/DDBJ whole genome shotgun (WGS) entry which is preliminary data.</text>
</comment>
<feature type="region of interest" description="Disordered" evidence="1">
    <location>
        <begin position="1"/>
        <end position="20"/>
    </location>
</feature>
<dbReference type="RefSeq" id="WP_161703917.1">
    <property type="nucleotide sequence ID" value="NZ_JAAAMU010000021.1"/>
</dbReference>
<evidence type="ECO:0000256" key="2">
    <source>
        <dbReference type="SAM" id="Phobius"/>
    </source>
</evidence>
<dbReference type="Proteomes" id="UP000558113">
    <property type="component" value="Unassembled WGS sequence"/>
</dbReference>
<organism evidence="3 4">
    <name type="scientific">Paenibacillus sacheonensis</name>
    <dbReference type="NCBI Taxonomy" id="742054"/>
    <lineage>
        <taxon>Bacteria</taxon>
        <taxon>Bacillati</taxon>
        <taxon>Bacillota</taxon>
        <taxon>Bacilli</taxon>
        <taxon>Bacillales</taxon>
        <taxon>Paenibacillaceae</taxon>
        <taxon>Paenibacillus</taxon>
    </lineage>
</organism>
<gene>
    <name evidence="3" type="ORF">GT003_27170</name>
</gene>